<accession>A0A8T0PM49</accession>
<organism evidence="2 3">
    <name type="scientific">Panicum virgatum</name>
    <name type="common">Blackwell switchgrass</name>
    <dbReference type="NCBI Taxonomy" id="38727"/>
    <lineage>
        <taxon>Eukaryota</taxon>
        <taxon>Viridiplantae</taxon>
        <taxon>Streptophyta</taxon>
        <taxon>Embryophyta</taxon>
        <taxon>Tracheophyta</taxon>
        <taxon>Spermatophyta</taxon>
        <taxon>Magnoliopsida</taxon>
        <taxon>Liliopsida</taxon>
        <taxon>Poales</taxon>
        <taxon>Poaceae</taxon>
        <taxon>PACMAD clade</taxon>
        <taxon>Panicoideae</taxon>
        <taxon>Panicodae</taxon>
        <taxon>Paniceae</taxon>
        <taxon>Panicinae</taxon>
        <taxon>Panicum</taxon>
        <taxon>Panicum sect. Hiantes</taxon>
    </lineage>
</organism>
<dbReference type="AlphaFoldDB" id="A0A8T0PM49"/>
<dbReference type="SUPFAM" id="SSF81383">
    <property type="entry name" value="F-box domain"/>
    <property type="match status" value="1"/>
</dbReference>
<dbReference type="Gene3D" id="1.20.1280.50">
    <property type="match status" value="1"/>
</dbReference>
<dbReference type="InterPro" id="IPR005174">
    <property type="entry name" value="KIB1-4_b-propeller"/>
</dbReference>
<dbReference type="EMBL" id="CM029051">
    <property type="protein sequence ID" value="KAG2560136.1"/>
    <property type="molecule type" value="Genomic_DNA"/>
</dbReference>
<name>A0A8T0PM49_PANVG</name>
<protein>
    <recommendedName>
        <fullName evidence="1">KIB1-4 beta-propeller domain-containing protein</fullName>
    </recommendedName>
</protein>
<evidence type="ECO:0000313" key="3">
    <source>
        <dbReference type="Proteomes" id="UP000823388"/>
    </source>
</evidence>
<dbReference type="PANTHER" id="PTHR33110">
    <property type="entry name" value="F-BOX/KELCH-REPEAT PROTEIN-RELATED"/>
    <property type="match status" value="1"/>
</dbReference>
<sequence length="424" mass="47379">MAYLLSMFLFADPECLDGIPQYSDIIGWRSCESDRIMGRLGKRQRRRSSPWPELPADLGGLILHLLQCHIDRLRFGSVCRQWRLVERQQRRDLPPPLPLIWLGGQTFQIPAGGELRRFRTDGVDVLRRVSSLCHGRFDGWLLSHRHGDDFSKCFLVNPLTGATIEMPLRLDDGTKIDRFPMRKIIVCSPDLVAALLWVWGSSVAFYRPVAPSWSACRPSDGRGRGVCVDIAVHRGKLYALNDDDGLFVHEVSAAAAGVPKASRVVEHAITPQPPAAAANNPAGLLQTRRYLVASSTGSKLLMVKWMIPSRRHPDNPTDGVALKVFEADLEEGRWTEVSSLDNGEALFVGGCCSKAVRLTGSDRRFQENCVYIIGHDFFGYCYDAMPSYASYDLGSGTVSQVVLDRMPVIWSALMMGWFFPQEQV</sequence>
<keyword evidence="3" id="KW-1185">Reference proteome</keyword>
<dbReference type="Proteomes" id="UP000823388">
    <property type="component" value="Chromosome 8K"/>
</dbReference>
<reference evidence="2 3" key="1">
    <citation type="submission" date="2020-05" db="EMBL/GenBank/DDBJ databases">
        <title>WGS assembly of Panicum virgatum.</title>
        <authorList>
            <person name="Lovell J.T."/>
            <person name="Jenkins J."/>
            <person name="Shu S."/>
            <person name="Juenger T.E."/>
            <person name="Schmutz J."/>
        </authorList>
    </citation>
    <scope>NUCLEOTIDE SEQUENCE [LARGE SCALE GENOMIC DNA]</scope>
    <source>
        <strain evidence="3">cv. AP13</strain>
    </source>
</reference>
<dbReference type="PANTHER" id="PTHR33110:SF108">
    <property type="entry name" value="OS11G0154200 PROTEIN"/>
    <property type="match status" value="1"/>
</dbReference>
<feature type="domain" description="KIB1-4 beta-propeller" evidence="1">
    <location>
        <begin position="128"/>
        <end position="376"/>
    </location>
</feature>
<dbReference type="InterPro" id="IPR036047">
    <property type="entry name" value="F-box-like_dom_sf"/>
</dbReference>
<proteinExistence type="predicted"/>
<gene>
    <name evidence="2" type="ORF">PVAP13_8KG058400</name>
</gene>
<comment type="caution">
    <text evidence="2">The sequence shown here is derived from an EMBL/GenBank/DDBJ whole genome shotgun (WGS) entry which is preliminary data.</text>
</comment>
<evidence type="ECO:0000313" key="2">
    <source>
        <dbReference type="EMBL" id="KAG2560136.1"/>
    </source>
</evidence>
<dbReference type="Pfam" id="PF03478">
    <property type="entry name" value="Beta-prop_KIB1-4"/>
    <property type="match status" value="1"/>
</dbReference>
<evidence type="ECO:0000259" key="1">
    <source>
        <dbReference type="Pfam" id="PF03478"/>
    </source>
</evidence>